<keyword evidence="3" id="KW-1185">Reference proteome</keyword>
<dbReference type="Pfam" id="PF01068">
    <property type="entry name" value="DNA_ligase_A_M"/>
    <property type="match status" value="1"/>
</dbReference>
<evidence type="ECO:0000259" key="1">
    <source>
        <dbReference type="Pfam" id="PF01068"/>
    </source>
</evidence>
<dbReference type="GO" id="GO:0005524">
    <property type="term" value="F:ATP binding"/>
    <property type="evidence" value="ECO:0007669"/>
    <property type="project" value="InterPro"/>
</dbReference>
<dbReference type="GO" id="GO:0006310">
    <property type="term" value="P:DNA recombination"/>
    <property type="evidence" value="ECO:0007669"/>
    <property type="project" value="InterPro"/>
</dbReference>
<protein>
    <recommendedName>
        <fullName evidence="1">ATP-dependent DNA ligase family profile domain-containing protein</fullName>
    </recommendedName>
</protein>
<dbReference type="Proteomes" id="UP000612585">
    <property type="component" value="Unassembled WGS sequence"/>
</dbReference>
<dbReference type="AlphaFoldDB" id="A0A8J4E996"/>
<gene>
    <name evidence="2" type="ORF">Vau01_110380</name>
</gene>
<accession>A0A8J4E996</accession>
<evidence type="ECO:0000313" key="2">
    <source>
        <dbReference type="EMBL" id="GIJ63522.1"/>
    </source>
</evidence>
<organism evidence="2 3">
    <name type="scientific">Virgisporangium aurantiacum</name>
    <dbReference type="NCBI Taxonomy" id="175570"/>
    <lineage>
        <taxon>Bacteria</taxon>
        <taxon>Bacillati</taxon>
        <taxon>Actinomycetota</taxon>
        <taxon>Actinomycetes</taxon>
        <taxon>Micromonosporales</taxon>
        <taxon>Micromonosporaceae</taxon>
        <taxon>Virgisporangium</taxon>
    </lineage>
</organism>
<dbReference type="SUPFAM" id="SSF56091">
    <property type="entry name" value="DNA ligase/mRNA capping enzyme, catalytic domain"/>
    <property type="match status" value="1"/>
</dbReference>
<dbReference type="InterPro" id="IPR012310">
    <property type="entry name" value="DNA_ligase_ATP-dep_cent"/>
</dbReference>
<sequence>MTSLTGGAVPDLIRPMLAAPVRCRPHRGGRTSSRFDGVRAVTYIRAGRVRVLSRNHNGVTTTYLELAETAHLLGDRRAVVDGEIVALETGDVPSFARLQNRMLLCTFMILNVAPSRGVRQYWSGGQRSSKLISRIVPSGPAWNNRGGPIVRSASS</sequence>
<proteinExistence type="predicted"/>
<dbReference type="Gene3D" id="3.30.470.30">
    <property type="entry name" value="DNA ligase/mRNA capping enzyme"/>
    <property type="match status" value="1"/>
</dbReference>
<dbReference type="GO" id="GO:0006281">
    <property type="term" value="P:DNA repair"/>
    <property type="evidence" value="ECO:0007669"/>
    <property type="project" value="InterPro"/>
</dbReference>
<name>A0A8J4E996_9ACTN</name>
<comment type="caution">
    <text evidence="2">The sequence shown here is derived from an EMBL/GenBank/DDBJ whole genome shotgun (WGS) entry which is preliminary data.</text>
</comment>
<dbReference type="GO" id="GO:0003910">
    <property type="term" value="F:DNA ligase (ATP) activity"/>
    <property type="evidence" value="ECO:0007669"/>
    <property type="project" value="InterPro"/>
</dbReference>
<reference evidence="2" key="1">
    <citation type="submission" date="2021-01" db="EMBL/GenBank/DDBJ databases">
        <title>Whole genome shotgun sequence of Virgisporangium aurantiacum NBRC 16421.</title>
        <authorList>
            <person name="Komaki H."/>
            <person name="Tamura T."/>
        </authorList>
    </citation>
    <scope>NUCLEOTIDE SEQUENCE</scope>
    <source>
        <strain evidence="2">NBRC 16421</strain>
    </source>
</reference>
<evidence type="ECO:0000313" key="3">
    <source>
        <dbReference type="Proteomes" id="UP000612585"/>
    </source>
</evidence>
<dbReference type="EMBL" id="BOPG01000097">
    <property type="protein sequence ID" value="GIJ63522.1"/>
    <property type="molecule type" value="Genomic_DNA"/>
</dbReference>
<feature type="domain" description="ATP-dependent DNA ligase family profile" evidence="1">
    <location>
        <begin position="33"/>
        <end position="101"/>
    </location>
</feature>